<dbReference type="SUPFAM" id="SSF56801">
    <property type="entry name" value="Acetyl-CoA synthetase-like"/>
    <property type="match status" value="1"/>
</dbReference>
<accession>A0A558HU16</accession>
<dbReference type="Pfam" id="PF13193">
    <property type="entry name" value="AMP-binding_C"/>
    <property type="match status" value="1"/>
</dbReference>
<dbReference type="GO" id="GO:0004321">
    <property type="term" value="F:fatty-acyl-CoA synthase activity"/>
    <property type="evidence" value="ECO:0007669"/>
    <property type="project" value="TreeGrafter"/>
</dbReference>
<dbReference type="EMBL" id="VNFH01000002">
    <property type="protein sequence ID" value="TVU72622.1"/>
    <property type="molecule type" value="Genomic_DNA"/>
</dbReference>
<comment type="similarity">
    <text evidence="1">Belongs to the ATP-dependent AMP-binding enzyme family.</text>
</comment>
<reference evidence="8 9" key="1">
    <citation type="submission" date="2019-07" db="EMBL/GenBank/DDBJ databases">
        <title>Diversity of Bacteria from Kongsfjorden, Arctic.</title>
        <authorList>
            <person name="Yu Y."/>
        </authorList>
    </citation>
    <scope>NUCLEOTIDE SEQUENCE [LARGE SCALE GENOMIC DNA]</scope>
    <source>
        <strain evidence="8 9">SM1923</strain>
    </source>
</reference>
<dbReference type="GO" id="GO:0006633">
    <property type="term" value="P:fatty acid biosynthetic process"/>
    <property type="evidence" value="ECO:0007669"/>
    <property type="project" value="TreeGrafter"/>
</dbReference>
<dbReference type="InterPro" id="IPR045851">
    <property type="entry name" value="AMP-bd_C_sf"/>
</dbReference>
<evidence type="ECO:0000313" key="8">
    <source>
        <dbReference type="EMBL" id="TVU72622.1"/>
    </source>
</evidence>
<dbReference type="PANTHER" id="PTHR43605:SF10">
    <property type="entry name" value="ACYL-COA SYNTHETASE MEDIUM CHAIN FAMILY MEMBER 3"/>
    <property type="match status" value="1"/>
</dbReference>
<dbReference type="Gene3D" id="3.40.50.12780">
    <property type="entry name" value="N-terminal domain of ligase-like"/>
    <property type="match status" value="1"/>
</dbReference>
<keyword evidence="3" id="KW-0547">Nucleotide-binding</keyword>
<proteinExistence type="inferred from homology"/>
<dbReference type="PANTHER" id="PTHR43605">
    <property type="entry name" value="ACYL-COENZYME A SYNTHETASE"/>
    <property type="match status" value="1"/>
</dbReference>
<evidence type="ECO:0000256" key="2">
    <source>
        <dbReference type="ARBA" id="ARBA00022598"/>
    </source>
</evidence>
<feature type="compositionally biased region" description="Low complexity" evidence="5">
    <location>
        <begin position="1"/>
        <end position="18"/>
    </location>
</feature>
<dbReference type="AlphaFoldDB" id="A0A558HU16"/>
<evidence type="ECO:0000256" key="5">
    <source>
        <dbReference type="SAM" id="MobiDB-lite"/>
    </source>
</evidence>
<dbReference type="OrthoDB" id="9803968at2"/>
<feature type="domain" description="AMP-binding enzyme C-terminal" evidence="7">
    <location>
        <begin position="492"/>
        <end position="569"/>
    </location>
</feature>
<dbReference type="GO" id="GO:0015645">
    <property type="term" value="F:fatty acid ligase activity"/>
    <property type="evidence" value="ECO:0007669"/>
    <property type="project" value="TreeGrafter"/>
</dbReference>
<evidence type="ECO:0000259" key="6">
    <source>
        <dbReference type="Pfam" id="PF00501"/>
    </source>
</evidence>
<keyword evidence="4" id="KW-0067">ATP-binding</keyword>
<dbReference type="InterPro" id="IPR000873">
    <property type="entry name" value="AMP-dep_synth/lig_dom"/>
</dbReference>
<feature type="region of interest" description="Disordered" evidence="5">
    <location>
        <begin position="1"/>
        <end position="29"/>
    </location>
</feature>
<dbReference type="Proteomes" id="UP000319941">
    <property type="component" value="Unassembled WGS sequence"/>
</dbReference>
<evidence type="ECO:0000259" key="7">
    <source>
        <dbReference type="Pfam" id="PF13193"/>
    </source>
</evidence>
<evidence type="ECO:0000256" key="1">
    <source>
        <dbReference type="ARBA" id="ARBA00006432"/>
    </source>
</evidence>
<dbReference type="Gene3D" id="3.30.300.30">
    <property type="match status" value="1"/>
</dbReference>
<dbReference type="InterPro" id="IPR042099">
    <property type="entry name" value="ANL_N_sf"/>
</dbReference>
<keyword evidence="9" id="KW-1185">Reference proteome</keyword>
<dbReference type="Pfam" id="PF00501">
    <property type="entry name" value="AMP-binding"/>
    <property type="match status" value="1"/>
</dbReference>
<feature type="domain" description="AMP-dependent synthetase/ligase" evidence="6">
    <location>
        <begin position="80"/>
        <end position="430"/>
    </location>
</feature>
<dbReference type="STRING" id="553385.GCA_000591415_02411"/>
<name>A0A558HU16_9GAMM</name>
<dbReference type="InterPro" id="IPR051087">
    <property type="entry name" value="Mitochondrial_ACSM"/>
</dbReference>
<dbReference type="GO" id="GO:0005524">
    <property type="term" value="F:ATP binding"/>
    <property type="evidence" value="ECO:0007669"/>
    <property type="project" value="UniProtKB-KW"/>
</dbReference>
<dbReference type="InterPro" id="IPR025110">
    <property type="entry name" value="AMP-bd_C"/>
</dbReference>
<protein>
    <submittedName>
        <fullName evidence="8">AMP-binding protein</fullName>
    </submittedName>
</protein>
<dbReference type="RefSeq" id="WP_144726521.1">
    <property type="nucleotide sequence ID" value="NZ_CAWOWR010000076.1"/>
</dbReference>
<dbReference type="GO" id="GO:0016405">
    <property type="term" value="F:CoA-ligase activity"/>
    <property type="evidence" value="ECO:0007669"/>
    <property type="project" value="UniProtKB-ARBA"/>
</dbReference>
<sequence>MTTRDTTTNRTSRAANVTSATDATFEPTPHQSLQEYLASFDIDALRSELLASGLESEPEPERFTGNAFEACVGRHLRAGRGESIALVHEDEQGNVSEMSYAALDDLSARMATALAAQGVVPGDRVACMLSRTPELLVALAATWRLGAVYQPLFTAFGPDALEYRLARAETRVVITETAQRFKFNELERHPSIICVRRRDESLQDGDLDWQVLVQSEPLVQPPVPLSSDAPFLQMFTSGTVGKPKGVAVALNALPAFWLYQRLAIDLRPDERFWNMADPGWAYGLYYAITGPLLLGATTYFMQSPFTAEGGLAFMERHRIDNFAAAPTAYRMLKASGVCEGAFERLNLRVASSAGEPLNTEVVGWVERELGCTVMDHYGQTETGMTCCNHHALAHEIVVGSVGFPLPGYRLAVLDAEYRELPPGEPGVLAVDIARSPAHFFAGYTWQEKQPCVEGYYLTGDVVVAEPDGRFTFAGRDDDIITTAGYRVGPADVENAILAHPTVAESAAVGKPDDIRGEIIKAYVVLRDGHVGSETLADEIRQSVRQRLSGHSYPREVAFVDSLPKTPSGKIQRFLLRAEARED</sequence>
<comment type="caution">
    <text evidence="8">The sequence shown here is derived from an EMBL/GenBank/DDBJ whole genome shotgun (WGS) entry which is preliminary data.</text>
</comment>
<keyword evidence="2" id="KW-0436">Ligase</keyword>
<dbReference type="GO" id="GO:0006637">
    <property type="term" value="P:acyl-CoA metabolic process"/>
    <property type="evidence" value="ECO:0007669"/>
    <property type="project" value="TreeGrafter"/>
</dbReference>
<evidence type="ECO:0000256" key="4">
    <source>
        <dbReference type="ARBA" id="ARBA00022840"/>
    </source>
</evidence>
<organism evidence="8 9">
    <name type="scientific">Cobetia crustatorum</name>
    <dbReference type="NCBI Taxonomy" id="553385"/>
    <lineage>
        <taxon>Bacteria</taxon>
        <taxon>Pseudomonadati</taxon>
        <taxon>Pseudomonadota</taxon>
        <taxon>Gammaproteobacteria</taxon>
        <taxon>Oceanospirillales</taxon>
        <taxon>Halomonadaceae</taxon>
        <taxon>Cobetia</taxon>
    </lineage>
</organism>
<evidence type="ECO:0000256" key="3">
    <source>
        <dbReference type="ARBA" id="ARBA00022741"/>
    </source>
</evidence>
<gene>
    <name evidence="8" type="ORF">FQP86_02750</name>
</gene>
<evidence type="ECO:0000313" key="9">
    <source>
        <dbReference type="Proteomes" id="UP000319941"/>
    </source>
</evidence>